<dbReference type="AlphaFoldDB" id="A0A822XPF3"/>
<feature type="region of interest" description="Disordered" evidence="1">
    <location>
        <begin position="1"/>
        <end position="23"/>
    </location>
</feature>
<name>A0A822XPF3_NELNU</name>
<sequence length="58" mass="6604">MKNIKDSTSGQGRKGKLAKYESSPDKVTMLEDFIVSFFFPLTTIASCIVYMKTHKLDR</sequence>
<evidence type="ECO:0000256" key="2">
    <source>
        <dbReference type="SAM" id="Phobius"/>
    </source>
</evidence>
<keyword evidence="2" id="KW-0812">Transmembrane</keyword>
<keyword evidence="4" id="KW-1185">Reference proteome</keyword>
<evidence type="ECO:0000313" key="3">
    <source>
        <dbReference type="EMBL" id="DAD21563.1"/>
    </source>
</evidence>
<keyword evidence="2" id="KW-1133">Transmembrane helix</keyword>
<keyword evidence="2" id="KW-0472">Membrane</keyword>
<dbReference type="Proteomes" id="UP000607653">
    <property type="component" value="Unassembled WGS sequence"/>
</dbReference>
<comment type="caution">
    <text evidence="3">The sequence shown here is derived from an EMBL/GenBank/DDBJ whole genome shotgun (WGS) entry which is preliminary data.</text>
</comment>
<evidence type="ECO:0000256" key="1">
    <source>
        <dbReference type="SAM" id="MobiDB-lite"/>
    </source>
</evidence>
<organism evidence="3 4">
    <name type="scientific">Nelumbo nucifera</name>
    <name type="common">Sacred lotus</name>
    <dbReference type="NCBI Taxonomy" id="4432"/>
    <lineage>
        <taxon>Eukaryota</taxon>
        <taxon>Viridiplantae</taxon>
        <taxon>Streptophyta</taxon>
        <taxon>Embryophyta</taxon>
        <taxon>Tracheophyta</taxon>
        <taxon>Spermatophyta</taxon>
        <taxon>Magnoliopsida</taxon>
        <taxon>Proteales</taxon>
        <taxon>Nelumbonaceae</taxon>
        <taxon>Nelumbo</taxon>
    </lineage>
</organism>
<evidence type="ECO:0000313" key="4">
    <source>
        <dbReference type="Proteomes" id="UP000607653"/>
    </source>
</evidence>
<accession>A0A822XPF3</accession>
<feature type="compositionally biased region" description="Polar residues" evidence="1">
    <location>
        <begin position="1"/>
        <end position="11"/>
    </location>
</feature>
<proteinExistence type="predicted"/>
<dbReference type="EMBL" id="DUZY01000001">
    <property type="protein sequence ID" value="DAD21563.1"/>
    <property type="molecule type" value="Genomic_DNA"/>
</dbReference>
<gene>
    <name evidence="3" type="ORF">HUJ06_023026</name>
</gene>
<reference evidence="3 4" key="1">
    <citation type="journal article" date="2020" name="Mol. Biol. Evol.">
        <title>Distinct Expression and Methylation Patterns for Genes with Different Fates following a Single Whole-Genome Duplication in Flowering Plants.</title>
        <authorList>
            <person name="Shi T."/>
            <person name="Rahmani R.S."/>
            <person name="Gugger P.F."/>
            <person name="Wang M."/>
            <person name="Li H."/>
            <person name="Zhang Y."/>
            <person name="Li Z."/>
            <person name="Wang Q."/>
            <person name="Van de Peer Y."/>
            <person name="Marchal K."/>
            <person name="Chen J."/>
        </authorList>
    </citation>
    <scope>NUCLEOTIDE SEQUENCE [LARGE SCALE GENOMIC DNA]</scope>
    <source>
        <tissue evidence="3">Leaf</tissue>
    </source>
</reference>
<protein>
    <submittedName>
        <fullName evidence="3">Uncharacterized protein</fullName>
    </submittedName>
</protein>
<feature type="transmembrane region" description="Helical" evidence="2">
    <location>
        <begin position="33"/>
        <end position="51"/>
    </location>
</feature>